<accession>A0A1F8CV27</accession>
<protein>
    <submittedName>
        <fullName evidence="1">Uncharacterized protein</fullName>
    </submittedName>
</protein>
<proteinExistence type="predicted"/>
<dbReference type="AlphaFoldDB" id="A0A1F8CV27"/>
<comment type="caution">
    <text evidence="1">The sequence shown here is derived from an EMBL/GenBank/DDBJ whole genome shotgun (WGS) entry which is preliminary data.</text>
</comment>
<dbReference type="STRING" id="1802538.A2382_00155"/>
<dbReference type="Proteomes" id="UP000178999">
    <property type="component" value="Unassembled WGS sequence"/>
</dbReference>
<evidence type="ECO:0000313" key="1">
    <source>
        <dbReference type="EMBL" id="OGM80184.1"/>
    </source>
</evidence>
<dbReference type="EMBL" id="MGHY01000003">
    <property type="protein sequence ID" value="OGM80184.1"/>
    <property type="molecule type" value="Genomic_DNA"/>
</dbReference>
<organism evidence="1 2">
    <name type="scientific">Candidatus Woesebacteria bacterium RIFOXYB1_FULL_38_16</name>
    <dbReference type="NCBI Taxonomy" id="1802538"/>
    <lineage>
        <taxon>Bacteria</taxon>
        <taxon>Candidatus Woeseibacteriota</taxon>
    </lineage>
</organism>
<name>A0A1F8CV27_9BACT</name>
<gene>
    <name evidence="1" type="ORF">A2382_00155</name>
</gene>
<evidence type="ECO:0000313" key="2">
    <source>
        <dbReference type="Proteomes" id="UP000178999"/>
    </source>
</evidence>
<sequence>MRQDEFVELHGEKAWEKMVSPRQRDLRWPRLEAANANALVSAEIRQFLDKQGLPTDGLIAAQTKYEENHPDQSWDEFLKATLFSREYYEHMLEHSQKVFD</sequence>
<reference evidence="1 2" key="1">
    <citation type="journal article" date="2016" name="Nat. Commun.">
        <title>Thousands of microbial genomes shed light on interconnected biogeochemical processes in an aquifer system.</title>
        <authorList>
            <person name="Anantharaman K."/>
            <person name="Brown C.T."/>
            <person name="Hug L.A."/>
            <person name="Sharon I."/>
            <person name="Castelle C.J."/>
            <person name="Probst A.J."/>
            <person name="Thomas B.C."/>
            <person name="Singh A."/>
            <person name="Wilkins M.J."/>
            <person name="Karaoz U."/>
            <person name="Brodie E.L."/>
            <person name="Williams K.H."/>
            <person name="Hubbard S.S."/>
            <person name="Banfield J.F."/>
        </authorList>
    </citation>
    <scope>NUCLEOTIDE SEQUENCE [LARGE SCALE GENOMIC DNA]</scope>
</reference>